<proteinExistence type="predicted"/>
<dbReference type="HOGENOM" id="CLU_672418_0_0_0"/>
<dbReference type="Proteomes" id="UP000001887">
    <property type="component" value="Chromosome"/>
</dbReference>
<protein>
    <submittedName>
        <fullName evidence="1">Uncharacterized protein</fullName>
    </submittedName>
</protein>
<keyword evidence="2" id="KW-1185">Reference proteome</keyword>
<dbReference type="AlphaFoldDB" id="D2R450"/>
<dbReference type="KEGG" id="psl:Psta_4251"/>
<gene>
    <name evidence="1" type="ordered locus">Psta_4251</name>
</gene>
<name>D2R450_PIRSD</name>
<evidence type="ECO:0000313" key="1">
    <source>
        <dbReference type="EMBL" id="ADB18899.1"/>
    </source>
</evidence>
<dbReference type="EMBL" id="CP001848">
    <property type="protein sequence ID" value="ADB18899.1"/>
    <property type="molecule type" value="Genomic_DNA"/>
</dbReference>
<sequence>MPMFSFTEKEWDKIRPSSVKKTGIGDAIKGVLKGLPNDIKSLDTDKECEKAIALLNELDKALDNAAGQLKKNAKDDKHGAAGKVKDWQKEVTEAAQMVALQKNKLAYKLAEEAVEEKMNTILEQVEDSIVQASRLTTTLTKDIRDGKTIDVPKLAIDLQNFRNALRDGNKATTRSSFIGLIKFLDPFHKDGLDVKKIEMPKVCKQIETKNTALEQLCDLMGEALADAVEAQSNVQGDGPLERETKNLVDLYKQTNQTIKGYATRAKQLLSQTTRGVTAVKGSQETDTSKLITVLGKLHDALDSYEDEMLAESYRSRNAAGDIQKFYTDLTKKPGFGPELNGVVRDWRSTVFDTVRRCTAPIAEAKKVLDEGVEYLASMGGTTASQVDTLAKKIDTDRRAIAGKYGAAVS</sequence>
<accession>D2R450</accession>
<organism evidence="1 2">
    <name type="scientific">Pirellula staleyi (strain ATCC 27377 / DSM 6068 / ICPB 4128)</name>
    <name type="common">Pirella staleyi</name>
    <dbReference type="NCBI Taxonomy" id="530564"/>
    <lineage>
        <taxon>Bacteria</taxon>
        <taxon>Pseudomonadati</taxon>
        <taxon>Planctomycetota</taxon>
        <taxon>Planctomycetia</taxon>
        <taxon>Pirellulales</taxon>
        <taxon>Pirellulaceae</taxon>
        <taxon>Pirellula</taxon>
    </lineage>
</organism>
<evidence type="ECO:0000313" key="2">
    <source>
        <dbReference type="Proteomes" id="UP000001887"/>
    </source>
</evidence>
<reference evidence="1 2" key="1">
    <citation type="journal article" date="2009" name="Stand. Genomic Sci.">
        <title>Complete genome sequence of Pirellula staleyi type strain (ATCC 27377).</title>
        <authorList>
            <person name="Clum A."/>
            <person name="Tindall B.J."/>
            <person name="Sikorski J."/>
            <person name="Ivanova N."/>
            <person name="Mavrommatis K."/>
            <person name="Lucas S."/>
            <person name="Glavina del Rio T."/>
            <person name="Nolan M."/>
            <person name="Chen F."/>
            <person name="Tice H."/>
            <person name="Pitluck S."/>
            <person name="Cheng J.F."/>
            <person name="Chertkov O."/>
            <person name="Brettin T."/>
            <person name="Han C."/>
            <person name="Detter J.C."/>
            <person name="Kuske C."/>
            <person name="Bruce D."/>
            <person name="Goodwin L."/>
            <person name="Ovchinikova G."/>
            <person name="Pati A."/>
            <person name="Mikhailova N."/>
            <person name="Chen A."/>
            <person name="Palaniappan K."/>
            <person name="Land M."/>
            <person name="Hauser L."/>
            <person name="Chang Y.J."/>
            <person name="Jeffries C.D."/>
            <person name="Chain P."/>
            <person name="Rohde M."/>
            <person name="Goker M."/>
            <person name="Bristow J."/>
            <person name="Eisen J.A."/>
            <person name="Markowitz V."/>
            <person name="Hugenholtz P."/>
            <person name="Kyrpides N.C."/>
            <person name="Klenk H.P."/>
            <person name="Lapidus A."/>
        </authorList>
    </citation>
    <scope>NUCLEOTIDE SEQUENCE [LARGE SCALE GENOMIC DNA]</scope>
    <source>
        <strain evidence="2">ATCC 27377 / DSM 6068 / ICPB 4128</strain>
    </source>
</reference>